<organism evidence="2 3">
    <name type="scientific">Leptomonas pyrrhocoris</name>
    <name type="common">Firebug parasite</name>
    <dbReference type="NCBI Taxonomy" id="157538"/>
    <lineage>
        <taxon>Eukaryota</taxon>
        <taxon>Discoba</taxon>
        <taxon>Euglenozoa</taxon>
        <taxon>Kinetoplastea</taxon>
        <taxon>Metakinetoplastina</taxon>
        <taxon>Trypanosomatida</taxon>
        <taxon>Trypanosomatidae</taxon>
        <taxon>Leishmaniinae</taxon>
        <taxon>Leptomonas</taxon>
    </lineage>
</organism>
<dbReference type="AlphaFoldDB" id="A0A0M9FTJ8"/>
<dbReference type="PANTHER" id="PTHR14097">
    <property type="entry name" value="OXIDOREDUCTASE HTATIP2"/>
    <property type="match status" value="1"/>
</dbReference>
<dbReference type="RefSeq" id="XP_015654224.1">
    <property type="nucleotide sequence ID" value="XM_015807275.1"/>
</dbReference>
<dbReference type="GO" id="GO:0051170">
    <property type="term" value="P:import into nucleus"/>
    <property type="evidence" value="ECO:0007669"/>
    <property type="project" value="TreeGrafter"/>
</dbReference>
<comment type="caution">
    <text evidence="2">The sequence shown here is derived from an EMBL/GenBank/DDBJ whole genome shotgun (WGS) entry which is preliminary data.</text>
</comment>
<proteinExistence type="predicted"/>
<accession>A0A0M9FTJ8</accession>
<gene>
    <name evidence="2" type="ORF">ABB37_08312</name>
</gene>
<dbReference type="EMBL" id="LGTL01000023">
    <property type="protein sequence ID" value="KPA75785.1"/>
    <property type="molecule type" value="Genomic_DNA"/>
</dbReference>
<sequence length="403" mass="42102">MASVIVAGATGAIGRSVVQHAIRQPSIQRVVALTRAANVTEANYAQLFGVGTQNHAAGGDANSEREHLGSSSEVVMVTPQEAAKIQPVTMDWEAFTNAWSTTSAAADSAAATDALHTYKDIFAGHTYAAMCLGTTRKDAGSAAQFTRCDYDYVMAFTEAVLTYSAPAGLGPAAAFIHHVNDAGEVKKGAVSAQAAATAPTAPPPPSSTSSASAKSTGTLRAFCQISAAGADSNSWFLYMRTKGNADEATVERIHQHNKTAAAAAAPILLFLLRPGLLNRHGKSRWNEKLAKAILPSMPVETCGAAAVSCFVEPEIRQAITATAPLSASAQATLDAQSQEMARRGESTILLGNPFKTTTTMKKAGVPSEEDFAYVYELTNSTIKHLAGRLTEENKAEATTAGEP</sequence>
<dbReference type="OMA" id="PVETCGA"/>
<dbReference type="GeneID" id="26908597"/>
<evidence type="ECO:0000313" key="2">
    <source>
        <dbReference type="EMBL" id="KPA75785.1"/>
    </source>
</evidence>
<dbReference type="Proteomes" id="UP000037923">
    <property type="component" value="Unassembled WGS sequence"/>
</dbReference>
<keyword evidence="3" id="KW-1185">Reference proteome</keyword>
<dbReference type="GO" id="GO:0005737">
    <property type="term" value="C:cytoplasm"/>
    <property type="evidence" value="ECO:0007669"/>
    <property type="project" value="TreeGrafter"/>
</dbReference>
<evidence type="ECO:0000313" key="3">
    <source>
        <dbReference type="Proteomes" id="UP000037923"/>
    </source>
</evidence>
<name>A0A0M9FTJ8_LEPPY</name>
<dbReference type="SUPFAM" id="SSF51735">
    <property type="entry name" value="NAD(P)-binding Rossmann-fold domains"/>
    <property type="match status" value="1"/>
</dbReference>
<dbReference type="Gene3D" id="3.40.50.720">
    <property type="entry name" value="NAD(P)-binding Rossmann-like Domain"/>
    <property type="match status" value="1"/>
</dbReference>
<evidence type="ECO:0000256" key="1">
    <source>
        <dbReference type="SAM" id="MobiDB-lite"/>
    </source>
</evidence>
<dbReference type="InterPro" id="IPR036291">
    <property type="entry name" value="NAD(P)-bd_dom_sf"/>
</dbReference>
<reference evidence="2 3" key="1">
    <citation type="submission" date="2015-07" db="EMBL/GenBank/DDBJ databases">
        <title>High-quality genome of monoxenous trypanosomatid Leptomonas pyrrhocoris.</title>
        <authorList>
            <person name="Flegontov P."/>
            <person name="Butenko A."/>
            <person name="Firsov S."/>
            <person name="Vlcek C."/>
            <person name="Logacheva M.D."/>
            <person name="Field M."/>
            <person name="Filatov D."/>
            <person name="Flegontova O."/>
            <person name="Gerasimov E."/>
            <person name="Jackson A.P."/>
            <person name="Kelly S."/>
            <person name="Opperdoes F."/>
            <person name="O'Reilly A."/>
            <person name="Votypka J."/>
            <person name="Yurchenko V."/>
            <person name="Lukes J."/>
        </authorList>
    </citation>
    <scope>NUCLEOTIDE SEQUENCE [LARGE SCALE GENOMIC DNA]</scope>
    <source>
        <strain evidence="2">H10</strain>
    </source>
</reference>
<feature type="region of interest" description="Disordered" evidence="1">
    <location>
        <begin position="193"/>
        <end position="213"/>
    </location>
</feature>
<dbReference type="VEuPathDB" id="TriTrypDB:LpyrH10_23_0970"/>
<dbReference type="OrthoDB" id="430436at2759"/>
<protein>
    <submittedName>
        <fullName evidence="2">Uncharacterized protein</fullName>
    </submittedName>
</protein>
<dbReference type="PANTHER" id="PTHR14097:SF7">
    <property type="entry name" value="OXIDOREDUCTASE HTATIP2"/>
    <property type="match status" value="1"/>
</dbReference>